<keyword evidence="1" id="KW-0175">Coiled coil</keyword>
<feature type="region of interest" description="Disordered" evidence="2">
    <location>
        <begin position="426"/>
        <end position="460"/>
    </location>
</feature>
<evidence type="ECO:0000313" key="4">
    <source>
        <dbReference type="Proteomes" id="UP000707731"/>
    </source>
</evidence>
<keyword evidence="4" id="KW-1185">Reference proteome</keyword>
<protein>
    <submittedName>
        <fullName evidence="3">Uncharacterized protein</fullName>
    </submittedName>
</protein>
<dbReference type="EMBL" id="JADLQN010000001">
    <property type="protein sequence ID" value="MBF6355264.1"/>
    <property type="molecule type" value="Genomic_DNA"/>
</dbReference>
<name>A0ABS0D9Y8_9NOCA</name>
<dbReference type="RefSeq" id="WP_195001881.1">
    <property type="nucleotide sequence ID" value="NZ_JADLQN010000001.1"/>
</dbReference>
<evidence type="ECO:0000256" key="2">
    <source>
        <dbReference type="SAM" id="MobiDB-lite"/>
    </source>
</evidence>
<proteinExistence type="predicted"/>
<gene>
    <name evidence="3" type="ORF">IU449_12040</name>
</gene>
<feature type="coiled-coil region" evidence="1">
    <location>
        <begin position="218"/>
        <end position="245"/>
    </location>
</feature>
<comment type="caution">
    <text evidence="3">The sequence shown here is derived from an EMBL/GenBank/DDBJ whole genome shotgun (WGS) entry which is preliminary data.</text>
</comment>
<organism evidence="3 4">
    <name type="scientific">Nocardia higoensis</name>
    <dbReference type="NCBI Taxonomy" id="228599"/>
    <lineage>
        <taxon>Bacteria</taxon>
        <taxon>Bacillati</taxon>
        <taxon>Actinomycetota</taxon>
        <taxon>Actinomycetes</taxon>
        <taxon>Mycobacteriales</taxon>
        <taxon>Nocardiaceae</taxon>
        <taxon>Nocardia</taxon>
    </lineage>
</organism>
<dbReference type="Proteomes" id="UP000707731">
    <property type="component" value="Unassembled WGS sequence"/>
</dbReference>
<reference evidence="3 4" key="1">
    <citation type="submission" date="2020-10" db="EMBL/GenBank/DDBJ databases">
        <title>Identification of Nocardia species via Next-generation sequencing and recognition of intraspecies genetic diversity.</title>
        <authorList>
            <person name="Li P."/>
            <person name="Li P."/>
            <person name="Lu B."/>
        </authorList>
    </citation>
    <scope>NUCLEOTIDE SEQUENCE [LARGE SCALE GENOMIC DNA]</scope>
    <source>
        <strain evidence="3 4">BJ06-0143</strain>
    </source>
</reference>
<feature type="compositionally biased region" description="Basic and acidic residues" evidence="2">
    <location>
        <begin position="442"/>
        <end position="460"/>
    </location>
</feature>
<accession>A0ABS0D9Y8</accession>
<evidence type="ECO:0000256" key="1">
    <source>
        <dbReference type="SAM" id="Coils"/>
    </source>
</evidence>
<sequence>MDGYDRDRRSTDNNTRGRVFENGADLFFRDSANGYIKQSGILNTHAGAVRFDKFKKAHGCIRSIEEKSGRLEGKKDEKQLHAVRVLLENNGNHYHVLRSVEGEHVSKEVRELIEGLQRDFPKQFTHRIVSRAEAREIWALGLQLERGQQLELPGVGRQAREQVRERKDPGRQKAFTKALAAGKSLANQREQHREQVQKQLRGIAERAENGKPLDPGTLEKQHERLTRRLENIREAERRNERALLQSLGLQLSDTPMRTLEQLKEEQREQRRQDVVRGLEQIGREVERGHWREIADQHNTRVHRLGVEYVRSMEQRYHGREGAEREIAIDQARRQAERLLITPEKVAGLDLERFRAVRDGHEAGYNSPNKTHTYQRSGMPAVEVEHDAPERRLARMVHDVDRGLAVDQVLMREVLEVSTFEPATEAVRRDVGHRQSLSRGRHRAAERDRERGIDRGPDRGR</sequence>
<evidence type="ECO:0000313" key="3">
    <source>
        <dbReference type="EMBL" id="MBF6355264.1"/>
    </source>
</evidence>